<evidence type="ECO:0000259" key="5">
    <source>
        <dbReference type="Pfam" id="PF08241"/>
    </source>
</evidence>
<protein>
    <submittedName>
        <fullName evidence="6">Methyltransferase domain-containing protein</fullName>
    </submittedName>
</protein>
<dbReference type="PROSITE" id="PS51581">
    <property type="entry name" value="SAM_GTMT"/>
    <property type="match status" value="1"/>
</dbReference>
<feature type="region of interest" description="SAM motif I" evidence="4">
    <location>
        <begin position="66"/>
        <end position="75"/>
    </location>
</feature>
<sequence length="286" mass="32050">MTSTLYQQIQQFYDASSGLWEQIWGEHMHHGYYGLDGKEPKERRQAQIDLVEELLKWAEVRQAEAILDAGCGIGGSSLYLAQKFQAAATGITLSPVQAARATERAREAGMSSLTTQPSAQFFVRDALNTDFADNSFDLVWSLESGEHMPDKRKFLQECYRVLKPGGTLIMATWCHRPTTPSDPLTTDERQHLADIYRVYCLPYVISLPEYEAIANQLSFQNIRTADWSDAVAPFWDKVIESALTPNAIFGLLLSGWTTIQAALALNLMSRGYQRGLVRFGLLCGTK</sequence>
<dbReference type="Gene3D" id="3.40.50.150">
    <property type="entry name" value="Vaccinia Virus protein VP39"/>
    <property type="match status" value="1"/>
</dbReference>
<dbReference type="EMBL" id="JAMPKM010000010">
    <property type="protein sequence ID" value="MEP0818813.1"/>
    <property type="molecule type" value="Genomic_DNA"/>
</dbReference>
<dbReference type="InterPro" id="IPR025774">
    <property type="entry name" value="PiNMT-like"/>
</dbReference>
<proteinExistence type="inferred from homology"/>
<feature type="region of interest" description="SAM motif II" evidence="4">
    <location>
        <begin position="134"/>
        <end position="142"/>
    </location>
</feature>
<dbReference type="SUPFAM" id="SSF53335">
    <property type="entry name" value="S-adenosyl-L-methionine-dependent methyltransferases"/>
    <property type="match status" value="1"/>
</dbReference>
<gene>
    <name evidence="6" type="ORF">NC998_17075</name>
</gene>
<dbReference type="Pfam" id="PF08241">
    <property type="entry name" value="Methyltransf_11"/>
    <property type="match status" value="1"/>
</dbReference>
<evidence type="ECO:0000256" key="1">
    <source>
        <dbReference type="ARBA" id="ARBA00022603"/>
    </source>
</evidence>
<keyword evidence="2 4" id="KW-0808">Transferase</keyword>
<evidence type="ECO:0000313" key="7">
    <source>
        <dbReference type="Proteomes" id="UP001464891"/>
    </source>
</evidence>
<reference evidence="6 7" key="1">
    <citation type="submission" date="2022-04" db="EMBL/GenBank/DDBJ databases">
        <title>Positive selection, recombination, and allopatry shape intraspecific diversity of widespread and dominant cyanobacteria.</title>
        <authorList>
            <person name="Wei J."/>
            <person name="Shu W."/>
            <person name="Hu C."/>
        </authorList>
    </citation>
    <scope>NUCLEOTIDE SEQUENCE [LARGE SCALE GENOMIC DNA]</scope>
    <source>
        <strain evidence="6 7">GB2-A4</strain>
    </source>
</reference>
<dbReference type="RefSeq" id="WP_190433370.1">
    <property type="nucleotide sequence ID" value="NZ_JAMPKM010000010.1"/>
</dbReference>
<dbReference type="InterPro" id="IPR013216">
    <property type="entry name" value="Methyltransf_11"/>
</dbReference>
<dbReference type="GO" id="GO:0008168">
    <property type="term" value="F:methyltransferase activity"/>
    <property type="evidence" value="ECO:0007669"/>
    <property type="project" value="UniProtKB-KW"/>
</dbReference>
<feature type="region of interest" description="SAM motif III" evidence="4">
    <location>
        <begin position="161"/>
        <end position="170"/>
    </location>
</feature>
<dbReference type="PANTHER" id="PTHR44068">
    <property type="entry name" value="ZGC:194242"/>
    <property type="match status" value="1"/>
</dbReference>
<dbReference type="InterPro" id="IPR050447">
    <property type="entry name" value="Erg6_SMT_methyltransf"/>
</dbReference>
<comment type="similarity">
    <text evidence="4">Belongs to the class I-like SAM-binding methyltransferase superfamily. gTMT family.</text>
</comment>
<dbReference type="Proteomes" id="UP001464891">
    <property type="component" value="Unassembled WGS sequence"/>
</dbReference>
<dbReference type="PANTHER" id="PTHR44068:SF11">
    <property type="entry name" value="GERANYL DIPHOSPHATE 2-C-METHYLTRANSFERASE"/>
    <property type="match status" value="1"/>
</dbReference>
<dbReference type="GO" id="GO:0032259">
    <property type="term" value="P:methylation"/>
    <property type="evidence" value="ECO:0007669"/>
    <property type="project" value="UniProtKB-KW"/>
</dbReference>
<comment type="caution">
    <text evidence="6">The sequence shown here is derived from an EMBL/GenBank/DDBJ whole genome shotgun (WGS) entry which is preliminary data.</text>
</comment>
<evidence type="ECO:0000256" key="4">
    <source>
        <dbReference type="PROSITE-ProRule" id="PRU00914"/>
    </source>
</evidence>
<dbReference type="CDD" id="cd02440">
    <property type="entry name" value="AdoMet_MTases"/>
    <property type="match status" value="1"/>
</dbReference>
<feature type="domain" description="Methyltransferase type 11" evidence="5">
    <location>
        <begin position="67"/>
        <end position="170"/>
    </location>
</feature>
<keyword evidence="7" id="KW-1185">Reference proteome</keyword>
<keyword evidence="1 4" id="KW-0489">Methyltransferase</keyword>
<name>A0ABV0JC35_9CYAN</name>
<accession>A0ABV0JC35</accession>
<dbReference type="InterPro" id="IPR029063">
    <property type="entry name" value="SAM-dependent_MTases_sf"/>
</dbReference>
<evidence type="ECO:0000313" key="6">
    <source>
        <dbReference type="EMBL" id="MEP0818813.1"/>
    </source>
</evidence>
<organism evidence="6 7">
    <name type="scientific">Trichocoleus desertorum GB2-A4</name>
    <dbReference type="NCBI Taxonomy" id="2933944"/>
    <lineage>
        <taxon>Bacteria</taxon>
        <taxon>Bacillati</taxon>
        <taxon>Cyanobacteriota</taxon>
        <taxon>Cyanophyceae</taxon>
        <taxon>Leptolyngbyales</taxon>
        <taxon>Trichocoleusaceae</taxon>
        <taxon>Trichocoleus</taxon>
    </lineage>
</organism>
<keyword evidence="3 4" id="KW-0949">S-adenosyl-L-methionine</keyword>
<evidence type="ECO:0000256" key="2">
    <source>
        <dbReference type="ARBA" id="ARBA00022679"/>
    </source>
</evidence>
<evidence type="ECO:0000256" key="3">
    <source>
        <dbReference type="ARBA" id="ARBA00022691"/>
    </source>
</evidence>